<feature type="domain" description="AB hydrolase-1" evidence="1">
    <location>
        <begin position="6"/>
        <end position="235"/>
    </location>
</feature>
<dbReference type="Gene3D" id="3.40.50.1820">
    <property type="entry name" value="alpha/beta hydrolase"/>
    <property type="match status" value="1"/>
</dbReference>
<protein>
    <recommendedName>
        <fullName evidence="1">AB hydrolase-1 domain-containing protein</fullName>
    </recommendedName>
</protein>
<evidence type="ECO:0000313" key="2">
    <source>
        <dbReference type="EMBL" id="KAJ4319197.1"/>
    </source>
</evidence>
<name>A0A9W9BPL3_9HYPO</name>
<accession>A0A9W9BPL3</accession>
<dbReference type="AlphaFoldDB" id="A0A9W9BPL3"/>
<dbReference type="EMBL" id="JAPEUR010000128">
    <property type="protein sequence ID" value="KAJ4319197.1"/>
    <property type="molecule type" value="Genomic_DNA"/>
</dbReference>
<gene>
    <name evidence="2" type="ORF">N0V84_006479</name>
</gene>
<evidence type="ECO:0000259" key="1">
    <source>
        <dbReference type="Pfam" id="PF12697"/>
    </source>
</evidence>
<organism evidence="2 3">
    <name type="scientific">Fusarium piperis</name>
    <dbReference type="NCBI Taxonomy" id="1435070"/>
    <lineage>
        <taxon>Eukaryota</taxon>
        <taxon>Fungi</taxon>
        <taxon>Dikarya</taxon>
        <taxon>Ascomycota</taxon>
        <taxon>Pezizomycotina</taxon>
        <taxon>Sordariomycetes</taxon>
        <taxon>Hypocreomycetidae</taxon>
        <taxon>Hypocreales</taxon>
        <taxon>Nectriaceae</taxon>
        <taxon>Fusarium</taxon>
        <taxon>Fusarium solani species complex</taxon>
    </lineage>
</organism>
<dbReference type="OrthoDB" id="1263307at2759"/>
<keyword evidence="3" id="KW-1185">Reference proteome</keyword>
<dbReference type="InterPro" id="IPR052897">
    <property type="entry name" value="Sec-Metab_Biosynth_Hydrolase"/>
</dbReference>
<proteinExistence type="predicted"/>
<dbReference type="InterPro" id="IPR000073">
    <property type="entry name" value="AB_hydrolase_1"/>
</dbReference>
<dbReference type="InterPro" id="IPR029058">
    <property type="entry name" value="AB_hydrolase_fold"/>
</dbReference>
<sequence>MELPTILFTPGAAHDPWAFDLVRSALSKKGFPTSVVTLATVGSPDPSLGLKDDIAAVRAELQRLIDAGNEVIVVAHSYGGIPVSNAVDGLKHDGKAGPRNGDVIMILYLTAWAIPVGSKLLDFAGDELSSHWNIQGDYASAVDPINTFYADVNPALANKAVSLLRTQNVQAILGTSSFAPWTNGFEVGYIFAENDVAIPLAVQEGMASEFPADSFTASLPSSHSPFLSMPESLAATIQQASKHAVAKRG</sequence>
<comment type="caution">
    <text evidence="2">The sequence shown here is derived from an EMBL/GenBank/DDBJ whole genome shotgun (WGS) entry which is preliminary data.</text>
</comment>
<dbReference type="Proteomes" id="UP001140502">
    <property type="component" value="Unassembled WGS sequence"/>
</dbReference>
<dbReference type="PANTHER" id="PTHR37017">
    <property type="entry name" value="AB HYDROLASE-1 DOMAIN-CONTAINING PROTEIN-RELATED"/>
    <property type="match status" value="1"/>
</dbReference>
<dbReference type="SUPFAM" id="SSF53474">
    <property type="entry name" value="alpha/beta-Hydrolases"/>
    <property type="match status" value="1"/>
</dbReference>
<evidence type="ECO:0000313" key="3">
    <source>
        <dbReference type="Proteomes" id="UP001140502"/>
    </source>
</evidence>
<dbReference type="Pfam" id="PF12697">
    <property type="entry name" value="Abhydrolase_6"/>
    <property type="match status" value="1"/>
</dbReference>
<dbReference type="PANTHER" id="PTHR37017:SF11">
    <property type="entry name" value="ESTERASE_LIPASE_THIOESTERASE DOMAIN-CONTAINING PROTEIN"/>
    <property type="match status" value="1"/>
</dbReference>
<reference evidence="2" key="1">
    <citation type="submission" date="2022-10" db="EMBL/GenBank/DDBJ databases">
        <title>Tapping the CABI collections for fungal endophytes: first genome assemblies for Collariella, Neodidymelliopsis, Ascochyta clinopodiicola, Didymella pomorum, Didymosphaeria variabile, Neocosmospora piperis and Neocucurbitaria cava.</title>
        <authorList>
            <person name="Hill R."/>
        </authorList>
    </citation>
    <scope>NUCLEOTIDE SEQUENCE</scope>
    <source>
        <strain evidence="2">IMI 366586</strain>
    </source>
</reference>